<protein>
    <submittedName>
        <fullName evidence="1">DNA-binding protein</fullName>
    </submittedName>
</protein>
<dbReference type="Proteomes" id="UP001596110">
    <property type="component" value="Unassembled WGS sequence"/>
</dbReference>
<keyword evidence="2" id="KW-1185">Reference proteome</keyword>
<accession>A0ABW0UC75</accession>
<organism evidence="1 2">
    <name type="scientific">Streptococcus caledonicus</name>
    <dbReference type="NCBI Taxonomy" id="2614158"/>
    <lineage>
        <taxon>Bacteria</taxon>
        <taxon>Bacillati</taxon>
        <taxon>Bacillota</taxon>
        <taxon>Bacilli</taxon>
        <taxon>Lactobacillales</taxon>
        <taxon>Streptococcaceae</taxon>
        <taxon>Streptococcus</taxon>
    </lineage>
</organism>
<evidence type="ECO:0000313" key="1">
    <source>
        <dbReference type="EMBL" id="MFC5630296.1"/>
    </source>
</evidence>
<dbReference type="EMBL" id="JBHSOJ010000010">
    <property type="protein sequence ID" value="MFC5630296.1"/>
    <property type="molecule type" value="Genomic_DNA"/>
</dbReference>
<dbReference type="GO" id="GO:0003677">
    <property type="term" value="F:DNA binding"/>
    <property type="evidence" value="ECO:0007669"/>
    <property type="project" value="UniProtKB-KW"/>
</dbReference>
<sequence>MDDIAESLISRFISQLKSRLIEVFEVFDIEMALPLILNGNQCKKMLGVINDTRFQEITAMPGFPKIAEKGKHPRYPRDAVREWVKENWRLLA</sequence>
<keyword evidence="1" id="KW-0238">DNA-binding</keyword>
<proteinExistence type="predicted"/>
<reference evidence="2" key="1">
    <citation type="journal article" date="2019" name="Int. J. Syst. Evol. Microbiol.">
        <title>The Global Catalogue of Microorganisms (GCM) 10K type strain sequencing project: providing services to taxonomists for standard genome sequencing and annotation.</title>
        <authorList>
            <consortium name="The Broad Institute Genomics Platform"/>
            <consortium name="The Broad Institute Genome Sequencing Center for Infectious Disease"/>
            <person name="Wu L."/>
            <person name="Ma J."/>
        </authorList>
    </citation>
    <scope>NUCLEOTIDE SEQUENCE [LARGE SCALE GENOMIC DNA]</scope>
    <source>
        <strain evidence="2">DT43</strain>
    </source>
</reference>
<comment type="caution">
    <text evidence="1">The sequence shown here is derived from an EMBL/GenBank/DDBJ whole genome shotgun (WGS) entry which is preliminary data.</text>
</comment>
<evidence type="ECO:0000313" key="2">
    <source>
        <dbReference type="Proteomes" id="UP001596110"/>
    </source>
</evidence>
<name>A0ABW0UC75_9STRE</name>
<dbReference type="RefSeq" id="WP_156806712.1">
    <property type="nucleotide sequence ID" value="NZ_JBHSOJ010000010.1"/>
</dbReference>
<gene>
    <name evidence="1" type="ORF">ACFPQ3_01480</name>
</gene>